<dbReference type="AlphaFoldDB" id="A0A382PJM0"/>
<evidence type="ECO:0000256" key="1">
    <source>
        <dbReference type="SAM" id="MobiDB-lite"/>
    </source>
</evidence>
<feature type="region of interest" description="Disordered" evidence="1">
    <location>
        <begin position="1"/>
        <end position="35"/>
    </location>
</feature>
<dbReference type="EMBL" id="UINC01107531">
    <property type="protein sequence ID" value="SVC72980.1"/>
    <property type="molecule type" value="Genomic_DNA"/>
</dbReference>
<feature type="non-terminal residue" evidence="2">
    <location>
        <position position="1"/>
    </location>
</feature>
<sequence length="35" mass="4082">QTTRASTCWSEAEPAKRWNRMTAELPAPTRRPRQP</sequence>
<gene>
    <name evidence="2" type="ORF">METZ01_LOCUS325834</name>
</gene>
<proteinExistence type="predicted"/>
<organism evidence="2">
    <name type="scientific">marine metagenome</name>
    <dbReference type="NCBI Taxonomy" id="408172"/>
    <lineage>
        <taxon>unclassified sequences</taxon>
        <taxon>metagenomes</taxon>
        <taxon>ecological metagenomes</taxon>
    </lineage>
</organism>
<accession>A0A382PJM0</accession>
<protein>
    <submittedName>
        <fullName evidence="2">Uncharacterized protein</fullName>
    </submittedName>
</protein>
<name>A0A382PJM0_9ZZZZ</name>
<feature type="non-terminal residue" evidence="2">
    <location>
        <position position="35"/>
    </location>
</feature>
<evidence type="ECO:0000313" key="2">
    <source>
        <dbReference type="EMBL" id="SVC72980.1"/>
    </source>
</evidence>
<reference evidence="2" key="1">
    <citation type="submission" date="2018-05" db="EMBL/GenBank/DDBJ databases">
        <authorList>
            <person name="Lanie J.A."/>
            <person name="Ng W.-L."/>
            <person name="Kazmierczak K.M."/>
            <person name="Andrzejewski T.M."/>
            <person name="Davidsen T.M."/>
            <person name="Wayne K.J."/>
            <person name="Tettelin H."/>
            <person name="Glass J.I."/>
            <person name="Rusch D."/>
            <person name="Podicherti R."/>
            <person name="Tsui H.-C.T."/>
            <person name="Winkler M.E."/>
        </authorList>
    </citation>
    <scope>NUCLEOTIDE SEQUENCE</scope>
</reference>